<accession>A0AAD5YL29</accession>
<dbReference type="GO" id="GO:0006139">
    <property type="term" value="P:nucleobase-containing compound metabolic process"/>
    <property type="evidence" value="ECO:0007669"/>
    <property type="project" value="UniProtKB-ARBA"/>
</dbReference>
<reference evidence="3" key="1">
    <citation type="submission" date="2022-07" db="EMBL/GenBank/DDBJ databases">
        <title>Genome Sequence of Physisporinus lineatus.</title>
        <authorList>
            <person name="Buettner E."/>
        </authorList>
    </citation>
    <scope>NUCLEOTIDE SEQUENCE</scope>
    <source>
        <strain evidence="3">VT162</strain>
    </source>
</reference>
<dbReference type="InterPro" id="IPR050410">
    <property type="entry name" value="CCR4/nocturin_mRNA_transcr"/>
</dbReference>
<evidence type="ECO:0000313" key="3">
    <source>
        <dbReference type="EMBL" id="KAJ3490583.1"/>
    </source>
</evidence>
<name>A0AAD5YL29_9APHY</name>
<dbReference type="GO" id="GO:0000175">
    <property type="term" value="F:3'-5'-RNA exonuclease activity"/>
    <property type="evidence" value="ECO:0007669"/>
    <property type="project" value="TreeGrafter"/>
</dbReference>
<gene>
    <name evidence="3" type="ORF">NLI96_g1352</name>
</gene>
<evidence type="ECO:0000256" key="1">
    <source>
        <dbReference type="ARBA" id="ARBA00010774"/>
    </source>
</evidence>
<dbReference type="PANTHER" id="PTHR12121:SF45">
    <property type="entry name" value="NOCTURNIN"/>
    <property type="match status" value="1"/>
</dbReference>
<dbReference type="Proteomes" id="UP001212997">
    <property type="component" value="Unassembled WGS sequence"/>
</dbReference>
<organism evidence="3 4">
    <name type="scientific">Meripilus lineatus</name>
    <dbReference type="NCBI Taxonomy" id="2056292"/>
    <lineage>
        <taxon>Eukaryota</taxon>
        <taxon>Fungi</taxon>
        <taxon>Dikarya</taxon>
        <taxon>Basidiomycota</taxon>
        <taxon>Agaricomycotina</taxon>
        <taxon>Agaricomycetes</taxon>
        <taxon>Polyporales</taxon>
        <taxon>Meripilaceae</taxon>
        <taxon>Meripilus</taxon>
    </lineage>
</organism>
<comment type="similarity">
    <text evidence="1">Belongs to the CCR4/nocturin family.</text>
</comment>
<comment type="caution">
    <text evidence="3">The sequence shown here is derived from an EMBL/GenBank/DDBJ whole genome shotgun (WGS) entry which is preliminary data.</text>
</comment>
<dbReference type="PANTHER" id="PTHR12121">
    <property type="entry name" value="CARBON CATABOLITE REPRESSOR PROTEIN 4"/>
    <property type="match status" value="1"/>
</dbReference>
<sequence length="180" mass="20438">MSNTNGRQPQAALTPEQVAVLQEQRKLKKEQNRLKAQAEEESKRRILPREWLDFRDAASSTGSTDSSNSSVKVMSWNEVDRTERLFPVLQKAGYALQYTTGPRKRHGCLIAYRNTTFSLFGEKKVVYDQQEVRDTGTERARRGSSIVTRNIASIIALKLVNAKDDEGFIVATTHLFWHPA</sequence>
<dbReference type="EMBL" id="JANAWD010000026">
    <property type="protein sequence ID" value="KAJ3490583.1"/>
    <property type="molecule type" value="Genomic_DNA"/>
</dbReference>
<dbReference type="Gene3D" id="3.60.10.10">
    <property type="entry name" value="Endonuclease/exonuclease/phosphatase"/>
    <property type="match status" value="1"/>
</dbReference>
<evidence type="ECO:0000256" key="2">
    <source>
        <dbReference type="ARBA" id="ARBA00022801"/>
    </source>
</evidence>
<evidence type="ECO:0000313" key="4">
    <source>
        <dbReference type="Proteomes" id="UP001212997"/>
    </source>
</evidence>
<keyword evidence="2" id="KW-0378">Hydrolase</keyword>
<protein>
    <submittedName>
        <fullName evidence="3">Uncharacterized protein</fullName>
    </submittedName>
</protein>
<keyword evidence="4" id="KW-1185">Reference proteome</keyword>
<proteinExistence type="inferred from homology"/>
<dbReference type="InterPro" id="IPR036691">
    <property type="entry name" value="Endo/exonu/phosph_ase_sf"/>
</dbReference>
<dbReference type="AlphaFoldDB" id="A0AAD5YL29"/>